<dbReference type="GO" id="GO:0008270">
    <property type="term" value="F:zinc ion binding"/>
    <property type="evidence" value="ECO:0007669"/>
    <property type="project" value="UniProtKB-KW"/>
</dbReference>
<dbReference type="InterPro" id="IPR019496">
    <property type="entry name" value="NUFIP1_cons_dom"/>
</dbReference>
<dbReference type="AlphaFoldDB" id="A0A6A6XUC5"/>
<feature type="compositionally biased region" description="Pro residues" evidence="5">
    <location>
        <begin position="156"/>
        <end position="167"/>
    </location>
</feature>
<evidence type="ECO:0000256" key="4">
    <source>
        <dbReference type="PROSITE-ProRule" id="PRU00723"/>
    </source>
</evidence>
<dbReference type="PROSITE" id="PS50103">
    <property type="entry name" value="ZF_C3H1"/>
    <property type="match status" value="1"/>
</dbReference>
<evidence type="ECO:0000256" key="3">
    <source>
        <dbReference type="ARBA" id="ARBA00022833"/>
    </source>
</evidence>
<evidence type="ECO:0000256" key="2">
    <source>
        <dbReference type="ARBA" id="ARBA00022771"/>
    </source>
</evidence>
<dbReference type="EMBL" id="MU001754">
    <property type="protein sequence ID" value="KAF2800009.1"/>
    <property type="molecule type" value="Genomic_DNA"/>
</dbReference>
<keyword evidence="8" id="KW-1185">Reference proteome</keyword>
<feature type="compositionally biased region" description="Low complexity" evidence="5">
    <location>
        <begin position="146"/>
        <end position="155"/>
    </location>
</feature>
<evidence type="ECO:0000259" key="6">
    <source>
        <dbReference type="PROSITE" id="PS50103"/>
    </source>
</evidence>
<feature type="compositionally biased region" description="Gly residues" evidence="5">
    <location>
        <begin position="98"/>
        <end position="115"/>
    </location>
</feature>
<keyword evidence="1 4" id="KW-0479">Metal-binding</keyword>
<feature type="compositionally biased region" description="Polar residues" evidence="5">
    <location>
        <begin position="245"/>
        <end position="256"/>
    </location>
</feature>
<feature type="region of interest" description="Disordered" evidence="5">
    <location>
        <begin position="1"/>
        <end position="177"/>
    </location>
</feature>
<keyword evidence="2 4" id="KW-0863">Zinc-finger</keyword>
<feature type="compositionally biased region" description="Basic and acidic residues" evidence="5">
    <location>
        <begin position="396"/>
        <end position="429"/>
    </location>
</feature>
<feature type="compositionally biased region" description="Basic and acidic residues" evidence="5">
    <location>
        <begin position="445"/>
        <end position="463"/>
    </location>
</feature>
<protein>
    <recommendedName>
        <fullName evidence="6">C3H1-type domain-containing protein</fullName>
    </recommendedName>
</protein>
<proteinExistence type="predicted"/>
<feature type="region of interest" description="Disordered" evidence="5">
    <location>
        <begin position="389"/>
        <end position="564"/>
    </location>
</feature>
<reference evidence="7" key="1">
    <citation type="journal article" date="2020" name="Stud. Mycol.">
        <title>101 Dothideomycetes genomes: a test case for predicting lifestyles and emergence of pathogens.</title>
        <authorList>
            <person name="Haridas S."/>
            <person name="Albert R."/>
            <person name="Binder M."/>
            <person name="Bloem J."/>
            <person name="Labutti K."/>
            <person name="Salamov A."/>
            <person name="Andreopoulos B."/>
            <person name="Baker S."/>
            <person name="Barry K."/>
            <person name="Bills G."/>
            <person name="Bluhm B."/>
            <person name="Cannon C."/>
            <person name="Castanera R."/>
            <person name="Culley D."/>
            <person name="Daum C."/>
            <person name="Ezra D."/>
            <person name="Gonzalez J."/>
            <person name="Henrissat B."/>
            <person name="Kuo A."/>
            <person name="Liang C."/>
            <person name="Lipzen A."/>
            <person name="Lutzoni F."/>
            <person name="Magnuson J."/>
            <person name="Mondo S."/>
            <person name="Nolan M."/>
            <person name="Ohm R."/>
            <person name="Pangilinan J."/>
            <person name="Park H.-J."/>
            <person name="Ramirez L."/>
            <person name="Alfaro M."/>
            <person name="Sun H."/>
            <person name="Tritt A."/>
            <person name="Yoshinaga Y."/>
            <person name="Zwiers L.-H."/>
            <person name="Turgeon B."/>
            <person name="Goodwin S."/>
            <person name="Spatafora J."/>
            <person name="Crous P."/>
            <person name="Grigoriev I."/>
        </authorList>
    </citation>
    <scope>NUCLEOTIDE SEQUENCE</scope>
    <source>
        <strain evidence="7">CBS 109.77</strain>
    </source>
</reference>
<feature type="zinc finger region" description="C3H1-type" evidence="4">
    <location>
        <begin position="569"/>
        <end position="597"/>
    </location>
</feature>
<name>A0A6A6XUC5_9PLEO</name>
<dbReference type="SUPFAM" id="SSF90229">
    <property type="entry name" value="CCCH zinc finger"/>
    <property type="match status" value="1"/>
</dbReference>
<sequence length="637" mass="68110">MTGFKFPPPPPPPPRASANDAQDSNFSQRGGFANTRGDRGRGRGWGGRGRGGDSRGNARGGHELNGNARGAYGNTQSDNGARGGHGNSQWSGSARGSHGNGQFGGGARGGRGNGHANGNALPNGGSRGGYQSRGRGGHQRNLAEGQSQHQQQQQPPAQPIIPPPNVPSSPTGAYANPLFANQMQFGAPMQPQVSPVALAQAMAFMATPAGMQTMAAFTNMVGGAGAPHLPQSPPSPLQSFHHQAHQSPPQLGSAKQNKIERAVKWKAEQIPQPTRTVQQPKPKPPRAKAKPSPAVPSFGFSLPAPPTLKRPATSKVDSRGGQKRRKVHLGLTRREEPESESSSGDEELDEEATLASNVANKGLVFEHDGHDISLQTSAEIAAWIKDRKRQYPTSKRIAEKAKEKAEKRASELEFLRKVKGDTGKSRADVQEAPAPTAAPAPTDTKTAEERKATIDKHQAELQKLRKRLHESLAINKAKSDPSKPNAASSLNKPQAVDLGLGYTSETESESDDDNSSELQESSVVSSSDDSDDSGDSDSDSGSPPEEQSAKIPIPVTVVPPPPPIPASTKPKFSYCFSWKQYGRCKHGSRCRYEHPPKEEKKVKKLGLFERLVEQEKEQGDRLALDAIKYLGRHGFLG</sequence>
<evidence type="ECO:0000256" key="1">
    <source>
        <dbReference type="ARBA" id="ARBA00022723"/>
    </source>
</evidence>
<feature type="compositionally biased region" description="Acidic residues" evidence="5">
    <location>
        <begin position="506"/>
        <end position="515"/>
    </location>
</feature>
<keyword evidence="3 4" id="KW-0862">Zinc</keyword>
<feature type="compositionally biased region" description="Acidic residues" evidence="5">
    <location>
        <begin position="528"/>
        <end position="538"/>
    </location>
</feature>
<evidence type="ECO:0000313" key="8">
    <source>
        <dbReference type="Proteomes" id="UP000799757"/>
    </source>
</evidence>
<evidence type="ECO:0000256" key="5">
    <source>
        <dbReference type="SAM" id="MobiDB-lite"/>
    </source>
</evidence>
<dbReference type="InterPro" id="IPR036855">
    <property type="entry name" value="Znf_CCCH_sf"/>
</dbReference>
<feature type="compositionally biased region" description="Polar residues" evidence="5">
    <location>
        <begin position="19"/>
        <end position="28"/>
    </location>
</feature>
<feature type="region of interest" description="Disordered" evidence="5">
    <location>
        <begin position="225"/>
        <end position="354"/>
    </location>
</feature>
<feature type="compositionally biased region" description="Low complexity" evidence="5">
    <location>
        <begin position="516"/>
        <end position="527"/>
    </location>
</feature>
<accession>A0A6A6XUC5</accession>
<feature type="domain" description="C3H1-type" evidence="6">
    <location>
        <begin position="569"/>
        <end position="597"/>
    </location>
</feature>
<feature type="compositionally biased region" description="Basic and acidic residues" evidence="5">
    <location>
        <begin position="257"/>
        <end position="267"/>
    </location>
</feature>
<dbReference type="OrthoDB" id="273070at2759"/>
<feature type="compositionally biased region" description="Pro residues" evidence="5">
    <location>
        <begin position="1"/>
        <end position="15"/>
    </location>
</feature>
<evidence type="ECO:0000313" key="7">
    <source>
        <dbReference type="EMBL" id="KAF2800009.1"/>
    </source>
</evidence>
<organism evidence="7 8">
    <name type="scientific">Melanomma pulvis-pyrius CBS 109.77</name>
    <dbReference type="NCBI Taxonomy" id="1314802"/>
    <lineage>
        <taxon>Eukaryota</taxon>
        <taxon>Fungi</taxon>
        <taxon>Dikarya</taxon>
        <taxon>Ascomycota</taxon>
        <taxon>Pezizomycotina</taxon>
        <taxon>Dothideomycetes</taxon>
        <taxon>Pleosporomycetidae</taxon>
        <taxon>Pleosporales</taxon>
        <taxon>Melanommataceae</taxon>
        <taxon>Melanomma</taxon>
    </lineage>
</organism>
<dbReference type="Proteomes" id="UP000799757">
    <property type="component" value="Unassembled WGS sequence"/>
</dbReference>
<dbReference type="InterPro" id="IPR000571">
    <property type="entry name" value="Znf_CCCH"/>
</dbReference>
<feature type="compositionally biased region" description="Low complexity" evidence="5">
    <location>
        <begin position="432"/>
        <end position="444"/>
    </location>
</feature>
<dbReference type="Pfam" id="PF10453">
    <property type="entry name" value="NUFIP1"/>
    <property type="match status" value="1"/>
</dbReference>
<feature type="compositionally biased region" description="Acidic residues" evidence="5">
    <location>
        <begin position="337"/>
        <end position="352"/>
    </location>
</feature>
<gene>
    <name evidence="7" type="ORF">K505DRAFT_404257</name>
</gene>